<feature type="chain" id="PRO_5019747557" evidence="1">
    <location>
        <begin position="29"/>
        <end position="485"/>
    </location>
</feature>
<dbReference type="Proteomes" id="UP000273158">
    <property type="component" value="Unassembled WGS sequence"/>
</dbReference>
<gene>
    <name evidence="4" type="ORF">C7474_0148</name>
</gene>
<comment type="caution">
    <text evidence="4">The sequence shown here is derived from an EMBL/GenBank/DDBJ whole genome shotgun (WGS) entry which is preliminary data.</text>
</comment>
<dbReference type="Pfam" id="PF21922">
    <property type="entry name" value="PBP_dimer_2"/>
    <property type="match status" value="1"/>
</dbReference>
<accession>A0A498CAA2</accession>
<evidence type="ECO:0000313" key="4">
    <source>
        <dbReference type="EMBL" id="RLK52217.1"/>
    </source>
</evidence>
<evidence type="ECO:0000313" key="5">
    <source>
        <dbReference type="Proteomes" id="UP000273158"/>
    </source>
</evidence>
<organism evidence="4 5">
    <name type="scientific">Microbacterium telephonicum</name>
    <dbReference type="NCBI Taxonomy" id="1714841"/>
    <lineage>
        <taxon>Bacteria</taxon>
        <taxon>Bacillati</taxon>
        <taxon>Actinomycetota</taxon>
        <taxon>Actinomycetes</taxon>
        <taxon>Micrococcales</taxon>
        <taxon>Microbacteriaceae</taxon>
        <taxon>Microbacterium</taxon>
    </lineage>
</organism>
<evidence type="ECO:0000259" key="2">
    <source>
        <dbReference type="Pfam" id="PF00905"/>
    </source>
</evidence>
<dbReference type="InterPro" id="IPR054120">
    <property type="entry name" value="PBPA_dimer"/>
</dbReference>
<dbReference type="Gene3D" id="3.90.1310.10">
    <property type="entry name" value="Penicillin-binding protein 2a (Domain 2)"/>
    <property type="match status" value="1"/>
</dbReference>
<dbReference type="RefSeq" id="WP_121056751.1">
    <property type="nucleotide sequence ID" value="NZ_RCDB01000001.1"/>
</dbReference>
<dbReference type="GO" id="GO:0005886">
    <property type="term" value="C:plasma membrane"/>
    <property type="evidence" value="ECO:0007669"/>
    <property type="project" value="TreeGrafter"/>
</dbReference>
<dbReference type="GO" id="GO:0008658">
    <property type="term" value="F:penicillin binding"/>
    <property type="evidence" value="ECO:0007669"/>
    <property type="project" value="InterPro"/>
</dbReference>
<feature type="signal peptide" evidence="1">
    <location>
        <begin position="1"/>
        <end position="28"/>
    </location>
</feature>
<protein>
    <submittedName>
        <fullName evidence="4">Cell elongation-specific peptidoglycan D,D-transpeptidase</fullName>
    </submittedName>
</protein>
<dbReference type="InterPro" id="IPR050515">
    <property type="entry name" value="Beta-lactam/transpept"/>
</dbReference>
<evidence type="ECO:0000256" key="1">
    <source>
        <dbReference type="SAM" id="SignalP"/>
    </source>
</evidence>
<feature type="domain" description="Penicillin-binding protein transpeptidase" evidence="2">
    <location>
        <begin position="156"/>
        <end position="480"/>
    </location>
</feature>
<dbReference type="GO" id="GO:0071972">
    <property type="term" value="F:peptidoglycan L,D-transpeptidase activity"/>
    <property type="evidence" value="ECO:0007669"/>
    <property type="project" value="TreeGrafter"/>
</dbReference>
<reference evidence="4 5" key="1">
    <citation type="journal article" date="2015" name="Stand. Genomic Sci.">
        <title>Genomic Encyclopedia of Bacterial and Archaeal Type Strains, Phase III: the genomes of soil and plant-associated and newly described type strains.</title>
        <authorList>
            <person name="Whitman W.B."/>
            <person name="Woyke T."/>
            <person name="Klenk H.P."/>
            <person name="Zhou Y."/>
            <person name="Lilburn T.G."/>
            <person name="Beck B.J."/>
            <person name="De Vos P."/>
            <person name="Vandamme P."/>
            <person name="Eisen J.A."/>
            <person name="Garrity G."/>
            <person name="Hugenholtz P."/>
            <person name="Kyrpides N.C."/>
        </authorList>
    </citation>
    <scope>NUCLEOTIDE SEQUENCE [LARGE SCALE GENOMIC DNA]</scope>
    <source>
        <strain evidence="4 5">S2T63</strain>
    </source>
</reference>
<keyword evidence="1" id="KW-0732">Signal</keyword>
<dbReference type="SUPFAM" id="SSF56601">
    <property type="entry name" value="beta-lactamase/transpeptidase-like"/>
    <property type="match status" value="1"/>
</dbReference>
<dbReference type="PANTHER" id="PTHR30627">
    <property type="entry name" value="PEPTIDOGLYCAN D,D-TRANSPEPTIDASE"/>
    <property type="match status" value="1"/>
</dbReference>
<feature type="domain" description="Penicillin binding protein A dimerisation" evidence="3">
    <location>
        <begin position="52"/>
        <end position="135"/>
    </location>
</feature>
<dbReference type="InterPro" id="IPR012338">
    <property type="entry name" value="Beta-lactam/transpept-like"/>
</dbReference>
<dbReference type="OrthoDB" id="9766847at2"/>
<name>A0A498CAA2_9MICO</name>
<evidence type="ECO:0000259" key="3">
    <source>
        <dbReference type="Pfam" id="PF21922"/>
    </source>
</evidence>
<dbReference type="Gene3D" id="3.40.710.10">
    <property type="entry name" value="DD-peptidase/beta-lactamase superfamily"/>
    <property type="match status" value="1"/>
</dbReference>
<dbReference type="EMBL" id="RCDB01000001">
    <property type="protein sequence ID" value="RLK52217.1"/>
    <property type="molecule type" value="Genomic_DNA"/>
</dbReference>
<dbReference type="InterPro" id="IPR001460">
    <property type="entry name" value="PCN-bd_Tpept"/>
</dbReference>
<keyword evidence="5" id="KW-1185">Reference proteome</keyword>
<dbReference type="Pfam" id="PF00905">
    <property type="entry name" value="Transpeptidase"/>
    <property type="match status" value="1"/>
</dbReference>
<dbReference type="AlphaFoldDB" id="A0A498CAA2"/>
<dbReference type="GO" id="GO:0071555">
    <property type="term" value="P:cell wall organization"/>
    <property type="evidence" value="ECO:0007669"/>
    <property type="project" value="TreeGrafter"/>
</dbReference>
<proteinExistence type="predicted"/>
<sequence length="485" mass="50810">MTKELRRLSLVMLAMFLALFASTSYIQAVGAGDLQANTANRRALYDSYEVQRGSIFAGSELIASSVPSSDIYSWSRTYPDADKWAPVTGYINPVLGSSTGLERAMNSALSGTGSSQFLSRIDRIVTGQPPRGSNVLTTIDPAVQQAAWEAISPYEGAVVAMDPKTGRILAMVTSPSFDTNLLASHDTTAVQSEYDRLVADPTKPLYNRAIAGDLDPPGSTFKLVVASAALASGDYTPDSTFENPSEWTLPGTSTLIHNFDRGACGPGETVTLATALRLSCNIPMAQLAVQLGDDAILEEAEKYGFNQSFDIPLTTTASVYPRGLNDPQTALSGFGQGDVRATPLQIAMVSAGIANDGVVMNPLLVDSVVAPDLTVQQTFDSSEFKTALTPAQAELMTQMMVANVDDGAASGARIDGVDVAGKTGTAEHNPGDPFTLWFTGFAPADDPQVVVAVMVQNGGGLGQAGQSGKIAAPIGKKVIEAVLNG</sequence>
<dbReference type="PANTHER" id="PTHR30627:SF24">
    <property type="entry name" value="PENICILLIN-BINDING PROTEIN 4B"/>
    <property type="match status" value="1"/>
</dbReference>